<proteinExistence type="predicted"/>
<evidence type="ECO:0000313" key="7">
    <source>
        <dbReference type="EMBL" id="KYN10415.1"/>
    </source>
</evidence>
<feature type="non-terminal residue" evidence="7">
    <location>
        <position position="1"/>
    </location>
</feature>
<evidence type="ECO:0000256" key="3">
    <source>
        <dbReference type="ARBA" id="ARBA00023015"/>
    </source>
</evidence>
<reference evidence="7 8" key="1">
    <citation type="submission" date="2015-09" db="EMBL/GenBank/DDBJ databases">
        <title>Trachymyrmex cornetzi WGS genome.</title>
        <authorList>
            <person name="Nygaard S."/>
            <person name="Hu H."/>
            <person name="Boomsma J."/>
            <person name="Zhang G."/>
        </authorList>
    </citation>
    <scope>NUCLEOTIDE SEQUENCE [LARGE SCALE GENOMIC DNA]</scope>
    <source>
        <strain evidence="7">Tcor2-1</strain>
        <tissue evidence="7">Whole body</tissue>
    </source>
</reference>
<dbReference type="Pfam" id="PF13873">
    <property type="entry name" value="Myb_DNA-bind_5"/>
    <property type="match status" value="1"/>
</dbReference>
<feature type="domain" description="Myb/SANT-like DNA-binding" evidence="6">
    <location>
        <begin position="9"/>
        <end position="50"/>
    </location>
</feature>
<sequence length="53" mass="6410">VANKPQRKRTQNFSEAKKMMLINLVQQYKGILQNKKFDSVTSKNKDKYWKHNR</sequence>
<dbReference type="EMBL" id="KQ981001">
    <property type="protein sequence ID" value="KYN10415.1"/>
    <property type="molecule type" value="Genomic_DNA"/>
</dbReference>
<comment type="subunit">
    <text evidence="1">Self-associates forming complexes of several hundred monomers.</text>
</comment>
<organism evidence="7 8">
    <name type="scientific">Trachymyrmex cornetzi</name>
    <dbReference type="NCBI Taxonomy" id="471704"/>
    <lineage>
        <taxon>Eukaryota</taxon>
        <taxon>Metazoa</taxon>
        <taxon>Ecdysozoa</taxon>
        <taxon>Arthropoda</taxon>
        <taxon>Hexapoda</taxon>
        <taxon>Insecta</taxon>
        <taxon>Pterygota</taxon>
        <taxon>Neoptera</taxon>
        <taxon>Endopterygota</taxon>
        <taxon>Hymenoptera</taxon>
        <taxon>Apocrita</taxon>
        <taxon>Aculeata</taxon>
        <taxon>Formicoidea</taxon>
        <taxon>Formicidae</taxon>
        <taxon>Myrmicinae</taxon>
        <taxon>Trachymyrmex</taxon>
    </lineage>
</organism>
<evidence type="ECO:0000259" key="6">
    <source>
        <dbReference type="Pfam" id="PF13873"/>
    </source>
</evidence>
<accession>A0A151ITM4</accession>
<evidence type="ECO:0000256" key="4">
    <source>
        <dbReference type="ARBA" id="ARBA00023163"/>
    </source>
</evidence>
<dbReference type="AlphaFoldDB" id="A0A151ITM4"/>
<dbReference type="STRING" id="471704.A0A151ITM4"/>
<gene>
    <name evidence="7" type="ORF">ALC57_17431</name>
</gene>
<comment type="function">
    <text evidence="5">Involved in transvection phenomena (= synapsis-dependent gene expression), where the synaptic pairing of chromosomes carrying genes with which zeste interacts influences the expression of these genes. Zeste binds to DNA and stimulates transcription from a nearby promoter.</text>
</comment>
<evidence type="ECO:0000313" key="8">
    <source>
        <dbReference type="Proteomes" id="UP000078492"/>
    </source>
</evidence>
<evidence type="ECO:0000256" key="5">
    <source>
        <dbReference type="ARBA" id="ARBA00025466"/>
    </source>
</evidence>
<dbReference type="Proteomes" id="UP000078492">
    <property type="component" value="Unassembled WGS sequence"/>
</dbReference>
<protein>
    <recommendedName>
        <fullName evidence="2">Regulatory protein zeste</fullName>
    </recommendedName>
</protein>
<dbReference type="InterPro" id="IPR028002">
    <property type="entry name" value="Myb_DNA-bind_5"/>
</dbReference>
<keyword evidence="8" id="KW-1185">Reference proteome</keyword>
<name>A0A151ITM4_9HYME</name>
<evidence type="ECO:0000256" key="1">
    <source>
        <dbReference type="ARBA" id="ARBA00011764"/>
    </source>
</evidence>
<keyword evidence="4" id="KW-0804">Transcription</keyword>
<keyword evidence="3" id="KW-0805">Transcription regulation</keyword>
<evidence type="ECO:0000256" key="2">
    <source>
        <dbReference type="ARBA" id="ARBA00016807"/>
    </source>
</evidence>